<keyword evidence="2" id="KW-1185">Reference proteome</keyword>
<protein>
    <submittedName>
        <fullName evidence="1">Adhesin</fullName>
    </submittedName>
</protein>
<organism evidence="1 2">
    <name type="scientific">Streptomyces achmelvichensis</name>
    <dbReference type="NCBI Taxonomy" id="3134111"/>
    <lineage>
        <taxon>Bacteria</taxon>
        <taxon>Bacillati</taxon>
        <taxon>Actinomycetota</taxon>
        <taxon>Actinomycetes</taxon>
        <taxon>Kitasatosporales</taxon>
        <taxon>Streptomycetaceae</taxon>
        <taxon>Streptomyces</taxon>
    </lineage>
</organism>
<name>A0ACC6PW13_9ACTN</name>
<accession>A0ACC6PW13</accession>
<gene>
    <name evidence="1" type="ORF">WKI67_19720</name>
</gene>
<dbReference type="EMBL" id="JBBKAJ010000022">
    <property type="protein sequence ID" value="MEJ8635609.1"/>
    <property type="molecule type" value="Genomic_DNA"/>
</dbReference>
<sequence>MARTAVTGRVPRLSRGGRILLIGGVGLTALALAVSAAAMYGGDSPSDASGDSGSRFDPGAVGGAPQRIEPSVEPSRSASDQPSPGEGEDGRKSPKPPQNGKRPAYSAWAGPGCDGGGRYEEEGRFRDGFAGWYTVNVGGHTGDGCDGRFTSIPMSGSATKDTDGTATWSWYVGSGYTTCSVAVVVPKGGRDEDVAGDPTVYKVLADPDDPGSLIKTFQVDQVALRDKGAIIQKIPVRGQQLTVQLVDRGVDFGAGREGAHHAAAQMRADCTA</sequence>
<comment type="caution">
    <text evidence="1">The sequence shown here is derived from an EMBL/GenBank/DDBJ whole genome shotgun (WGS) entry which is preliminary data.</text>
</comment>
<dbReference type="Proteomes" id="UP001377168">
    <property type="component" value="Unassembled WGS sequence"/>
</dbReference>
<reference evidence="1" key="1">
    <citation type="submission" date="2024-03" db="EMBL/GenBank/DDBJ databases">
        <title>Novel Streptomyces species of biotechnological and ecological value are a feature of Machair soil.</title>
        <authorList>
            <person name="Prole J.R."/>
            <person name="Goodfellow M."/>
            <person name="Allenby N."/>
            <person name="Ward A.C."/>
        </authorList>
    </citation>
    <scope>NUCLEOTIDE SEQUENCE</scope>
    <source>
        <strain evidence="1">MS2.AVA.5</strain>
    </source>
</reference>
<evidence type="ECO:0000313" key="2">
    <source>
        <dbReference type="Proteomes" id="UP001377168"/>
    </source>
</evidence>
<evidence type="ECO:0000313" key="1">
    <source>
        <dbReference type="EMBL" id="MEJ8635609.1"/>
    </source>
</evidence>
<proteinExistence type="predicted"/>